<name>A0A9P1FE49_9DINO</name>
<feature type="compositionally biased region" description="Low complexity" evidence="1">
    <location>
        <begin position="526"/>
        <end position="545"/>
    </location>
</feature>
<sequence length="751" mass="81264">MADSKMQYKMMARRPGDLARAFSVCSGWSKLGAEANERVLSCFQGNEQLGHRFFLTLAPMASFKFRLEEATAQGIVAMREKTQEVLLAKPVRGPLLTVDLAPPVDGYMAYTFMYTFSGSLAGSGQIKDDQTMAALWGKMRHHLMNMRLHSELDISATYLTYMEKQVKSSNMKITTMIAKSMHEPEPEPAPKPAAKSNALKKPAGKAVKKVLSDALDDTERFLQAQKGLDCFPQVLEQQCAAVLRQCQMLPKLTGDEAAALIEKVKDKLGQMAISISPIVLAISGKVTAPLDNKKGQTRPKQALSNFGAYLTQRDVVMLGNPQVSNYTKLDHIAVRMVRIGLDIPNEVTAGHVLKVCGEMGLELGTAKQSLDLLNQLKYLYKSKAKRAKVDVSKQAHIIIYPEVPSEIMIRDCYDADDPPLTSACSSAGTLECLRKSSNKSKPETALVPKPAHEMQSPTMPGLAPHAMQQAMAQQAMAFMGMDPMAAMNMMQVMAMRFLGQSQQQDTAPAGLKIFAGNKAELNQVTPSRSPSAPSSAASPPAAATPQVESQEDSQGQELQLALPDVVKLVPAEEQLAAVQAATQERQMKRAEAKETEPQKETPSAKAKAKCKGKAKAKSKAKGAAKSPAKGSAKSMAQGAAASSKRKASDGDDAVAPSPKAKAKPSAKAKAAAEKMVFTEANRPPVPAPKAGTTWYRKGKIHRNSGAFRVFLSAGDRCDKKVKIKDEDNCEAEWQRALTLIDDSYDDIPNAD</sequence>
<feature type="compositionally biased region" description="Low complexity" evidence="1">
    <location>
        <begin position="192"/>
        <end position="201"/>
    </location>
</feature>
<dbReference type="AlphaFoldDB" id="A0A9P1FE49"/>
<protein>
    <submittedName>
        <fullName evidence="2">Uncharacterized protein</fullName>
    </submittedName>
</protein>
<feature type="compositionally biased region" description="Low complexity" evidence="1">
    <location>
        <begin position="623"/>
        <end position="634"/>
    </location>
</feature>
<feature type="compositionally biased region" description="Basic residues" evidence="1">
    <location>
        <begin position="606"/>
        <end position="622"/>
    </location>
</feature>
<feature type="region of interest" description="Disordered" evidence="1">
    <location>
        <begin position="523"/>
        <end position="557"/>
    </location>
</feature>
<proteinExistence type="predicted"/>
<organism evidence="2">
    <name type="scientific">Cladocopium goreaui</name>
    <dbReference type="NCBI Taxonomy" id="2562237"/>
    <lineage>
        <taxon>Eukaryota</taxon>
        <taxon>Sar</taxon>
        <taxon>Alveolata</taxon>
        <taxon>Dinophyceae</taxon>
        <taxon>Suessiales</taxon>
        <taxon>Symbiodiniaceae</taxon>
        <taxon>Cladocopium</taxon>
    </lineage>
</organism>
<feature type="compositionally biased region" description="Basic and acidic residues" evidence="1">
    <location>
        <begin position="585"/>
        <end position="599"/>
    </location>
</feature>
<reference evidence="3 4" key="2">
    <citation type="submission" date="2024-05" db="EMBL/GenBank/DDBJ databases">
        <authorList>
            <person name="Chen Y."/>
            <person name="Shah S."/>
            <person name="Dougan E. K."/>
            <person name="Thang M."/>
            <person name="Chan C."/>
        </authorList>
    </citation>
    <scope>NUCLEOTIDE SEQUENCE [LARGE SCALE GENOMIC DNA]</scope>
</reference>
<feature type="compositionally biased region" description="Polar residues" evidence="1">
    <location>
        <begin position="546"/>
        <end position="557"/>
    </location>
</feature>
<evidence type="ECO:0000256" key="1">
    <source>
        <dbReference type="SAM" id="MobiDB-lite"/>
    </source>
</evidence>
<feature type="region of interest" description="Disordered" evidence="1">
    <location>
        <begin position="435"/>
        <end position="458"/>
    </location>
</feature>
<keyword evidence="4" id="KW-1185">Reference proteome</keyword>
<dbReference type="EMBL" id="CAMXCT030000032">
    <property type="protein sequence ID" value="CAL4760065.1"/>
    <property type="molecule type" value="Genomic_DNA"/>
</dbReference>
<dbReference type="Proteomes" id="UP001152797">
    <property type="component" value="Unassembled WGS sequence"/>
</dbReference>
<feature type="region of interest" description="Disordered" evidence="1">
    <location>
        <begin position="181"/>
        <end position="201"/>
    </location>
</feature>
<evidence type="ECO:0000313" key="4">
    <source>
        <dbReference type="Proteomes" id="UP001152797"/>
    </source>
</evidence>
<dbReference type="EMBL" id="CAMXCT020000032">
    <property type="protein sequence ID" value="CAL1126128.1"/>
    <property type="molecule type" value="Genomic_DNA"/>
</dbReference>
<evidence type="ECO:0000313" key="2">
    <source>
        <dbReference type="EMBL" id="CAI3972753.1"/>
    </source>
</evidence>
<accession>A0A9P1FE49</accession>
<comment type="caution">
    <text evidence="2">The sequence shown here is derived from an EMBL/GenBank/DDBJ whole genome shotgun (WGS) entry which is preliminary data.</text>
</comment>
<feature type="region of interest" description="Disordered" evidence="1">
    <location>
        <begin position="579"/>
        <end position="668"/>
    </location>
</feature>
<evidence type="ECO:0000313" key="3">
    <source>
        <dbReference type="EMBL" id="CAL4760065.1"/>
    </source>
</evidence>
<reference evidence="2" key="1">
    <citation type="submission" date="2022-10" db="EMBL/GenBank/DDBJ databases">
        <authorList>
            <person name="Chen Y."/>
            <person name="Dougan E. K."/>
            <person name="Chan C."/>
            <person name="Rhodes N."/>
            <person name="Thang M."/>
        </authorList>
    </citation>
    <scope>NUCLEOTIDE SEQUENCE</scope>
</reference>
<dbReference type="EMBL" id="CAMXCT010000032">
    <property type="protein sequence ID" value="CAI3972753.1"/>
    <property type="molecule type" value="Genomic_DNA"/>
</dbReference>
<gene>
    <name evidence="2" type="ORF">C1SCF055_LOCUS1313</name>
</gene>